<sequence>MDYGPKRRNEAKAPAMGIPFWLEASGIERNSSGTKRPVRKDPEAKASDGASWRCSVLDHVEKKDIVGKMAFDSTRPSPLCSDNTKNLVLDGPSKAAKKPATGPMVAANPSCQPSLPKVDAGLAMMARGGIGLLLGRPRASTWVAKRDGWEVGKGDEAMGLMWLYLDD</sequence>
<evidence type="ECO:0000313" key="2">
    <source>
        <dbReference type="EMBL" id="PHH70873.1"/>
    </source>
</evidence>
<reference evidence="2 3" key="1">
    <citation type="submission" date="2017-06" db="EMBL/GenBank/DDBJ databases">
        <title>Ant-infecting Ophiocordyceps genomes reveal a high diversity of potential behavioral manipulation genes and a possible major role for enterotoxins.</title>
        <authorList>
            <person name="De Bekker C."/>
            <person name="Evans H.C."/>
            <person name="Brachmann A."/>
            <person name="Hughes D.P."/>
        </authorList>
    </citation>
    <scope>NUCLEOTIDE SEQUENCE [LARGE SCALE GENOMIC DNA]</scope>
    <source>
        <strain evidence="2 3">1348a</strain>
    </source>
</reference>
<evidence type="ECO:0000256" key="1">
    <source>
        <dbReference type="SAM" id="MobiDB-lite"/>
    </source>
</evidence>
<dbReference type="Proteomes" id="UP000224854">
    <property type="component" value="Unassembled WGS sequence"/>
</dbReference>
<dbReference type="EMBL" id="NJEU01000747">
    <property type="protein sequence ID" value="PHH70873.1"/>
    <property type="molecule type" value="Genomic_DNA"/>
</dbReference>
<accession>A0A2C5YTD0</accession>
<keyword evidence="3" id="KW-1185">Reference proteome</keyword>
<protein>
    <submittedName>
        <fullName evidence="2">Uncharacterized protein</fullName>
    </submittedName>
</protein>
<name>A0A2C5YTD0_9HYPO</name>
<proteinExistence type="predicted"/>
<gene>
    <name evidence="2" type="ORF">CDD82_6874</name>
</gene>
<organism evidence="2 3">
    <name type="scientific">Ophiocordyceps australis</name>
    <dbReference type="NCBI Taxonomy" id="1399860"/>
    <lineage>
        <taxon>Eukaryota</taxon>
        <taxon>Fungi</taxon>
        <taxon>Dikarya</taxon>
        <taxon>Ascomycota</taxon>
        <taxon>Pezizomycotina</taxon>
        <taxon>Sordariomycetes</taxon>
        <taxon>Hypocreomycetidae</taxon>
        <taxon>Hypocreales</taxon>
        <taxon>Ophiocordycipitaceae</taxon>
        <taxon>Ophiocordyceps</taxon>
    </lineage>
</organism>
<feature type="region of interest" description="Disordered" evidence="1">
    <location>
        <begin position="23"/>
        <end position="50"/>
    </location>
</feature>
<comment type="caution">
    <text evidence="2">The sequence shown here is derived from an EMBL/GenBank/DDBJ whole genome shotgun (WGS) entry which is preliminary data.</text>
</comment>
<dbReference type="AlphaFoldDB" id="A0A2C5YTD0"/>
<evidence type="ECO:0000313" key="3">
    <source>
        <dbReference type="Proteomes" id="UP000224854"/>
    </source>
</evidence>